<dbReference type="Proteomes" id="UP000004184">
    <property type="component" value="Unassembled WGS sequence"/>
</dbReference>
<dbReference type="PANTHER" id="PTHR46082:SF6">
    <property type="entry name" value="AAA+ ATPASE DOMAIN-CONTAINING PROTEIN-RELATED"/>
    <property type="match status" value="1"/>
</dbReference>
<dbReference type="HOGENOM" id="CLU_000288_125_8_11"/>
<dbReference type="SUPFAM" id="SSF48452">
    <property type="entry name" value="TPR-like"/>
    <property type="match status" value="2"/>
</dbReference>
<dbReference type="AlphaFoldDB" id="D9X9E2"/>
<organism evidence="3 4">
    <name type="scientific">Streptomyces viridochromogenes (strain DSM 40736 / JCM 4977 / BCRC 1201 / Tue 494)</name>
    <dbReference type="NCBI Taxonomy" id="591159"/>
    <lineage>
        <taxon>Bacteria</taxon>
        <taxon>Bacillati</taxon>
        <taxon>Actinomycetota</taxon>
        <taxon>Actinomycetes</taxon>
        <taxon>Kitasatosporales</taxon>
        <taxon>Streptomycetaceae</taxon>
        <taxon>Streptomyces</taxon>
    </lineage>
</organism>
<dbReference type="Gene3D" id="1.25.40.10">
    <property type="entry name" value="Tetratricopeptide repeat domain"/>
    <property type="match status" value="2"/>
</dbReference>
<protein>
    <submittedName>
        <fullName evidence="3">ATP/GTP-binding protein</fullName>
    </submittedName>
</protein>
<sequence length="791" mass="84360">MAGEAAPPPGGPARGGRRTPADPRRVEPRAPPGPHDGGGPAARRGLRQRPRLPGRPRPAHHRTMSELGARASGQGRIFQTSGDQYIEEHHHHYGAGGQLFGPQIVPPATPGSAAPDSVRMPLVGRAPGILRNREELREVLGAAVAGPGGDVHVVHGMGGCGKTALAYWLFNEAVREHGRVGFWVNASELMSLRAGMLAVAGDRGAQAGELAAAAAGRRAAADLVWHYLDHSADPWLLVLDNADDPTVLGSGAWLRPSGRGTVLVTTRHATSPLWRGPGVHRHALGLLPLEEAAQVLCDLAPDAGDVESARKVAERLGRLPLALTLAGSHLAHQLLESWSMDEYDRKLGEESTVIVDKGAAGRGGSQSRQLVGRTWQLSLDALAGQGLPEATTLLRLLSFLAADPVPLSVLLPVARAEVTLGGLEPVLGAQQLEPALKGLIDHSLTELVNVDGVRCVRAHGVLLDSVAAGVPDDRRAAVAEAAASLLEAALPEEGADSPESRRRLALLAPHATRLLAVAADERTATLGVRVLRQVYDSGDYAAALALAPTVVEAVRGVLGAEHRLVLNAQHLQGTALFRMGRFAEAEALHRGVLERRETLLGAEDVDTLHSCAALSQALDLLDRDEEAESWGRRALDGYRRTLGEDSAEALFIWSGLIEILPQLGKEREFAQEGLALVEACERALGPDHPTTVLARHDYAGGLFEFGRHEEAEPMARQVLADRIRLQGPDHPLTLSATSLTARITHGLGRIDDAVRMMKELSEHRARVLGHEHPFAEHDRAWVAAWQAEARG</sequence>
<dbReference type="EMBL" id="GG657757">
    <property type="protein sequence ID" value="EFL32143.1"/>
    <property type="molecule type" value="Genomic_DNA"/>
</dbReference>
<keyword evidence="4" id="KW-1185">Reference proteome</keyword>
<dbReference type="STRING" id="591159.SSQG_02661"/>
<dbReference type="InterPro" id="IPR011990">
    <property type="entry name" value="TPR-like_helical_dom_sf"/>
</dbReference>
<feature type="compositionally biased region" description="Basic and acidic residues" evidence="1">
    <location>
        <begin position="19"/>
        <end position="28"/>
    </location>
</feature>
<evidence type="ECO:0000313" key="3">
    <source>
        <dbReference type="EMBL" id="EFL32143.1"/>
    </source>
</evidence>
<dbReference type="eggNOG" id="COG0457">
    <property type="taxonomic scope" value="Bacteria"/>
</dbReference>
<dbReference type="SUPFAM" id="SSF52540">
    <property type="entry name" value="P-loop containing nucleoside triphosphate hydrolases"/>
    <property type="match status" value="1"/>
</dbReference>
<dbReference type="Pfam" id="PF00931">
    <property type="entry name" value="NB-ARC"/>
    <property type="match status" value="1"/>
</dbReference>
<evidence type="ECO:0000259" key="2">
    <source>
        <dbReference type="Pfam" id="PF00931"/>
    </source>
</evidence>
<accession>D9X9E2</accession>
<dbReference type="GO" id="GO:0043531">
    <property type="term" value="F:ADP binding"/>
    <property type="evidence" value="ECO:0007669"/>
    <property type="project" value="InterPro"/>
</dbReference>
<evidence type="ECO:0000256" key="1">
    <source>
        <dbReference type="SAM" id="MobiDB-lite"/>
    </source>
</evidence>
<dbReference type="PANTHER" id="PTHR46082">
    <property type="entry name" value="ATP/GTP-BINDING PROTEIN-RELATED"/>
    <property type="match status" value="1"/>
</dbReference>
<feature type="compositionally biased region" description="Basic residues" evidence="1">
    <location>
        <begin position="44"/>
        <end position="62"/>
    </location>
</feature>
<evidence type="ECO:0000313" key="4">
    <source>
        <dbReference type="Proteomes" id="UP000004184"/>
    </source>
</evidence>
<reference evidence="4" key="1">
    <citation type="submission" date="2009-02" db="EMBL/GenBank/DDBJ databases">
        <title>Annotation of Streptomyces viridochromogenes strain DSM 40736.</title>
        <authorList>
            <consortium name="The Broad Institute Genome Sequencing Platform"/>
            <consortium name="Broad Institute Microbial Sequencing Center"/>
            <person name="Fischbach M."/>
            <person name="Godfrey P."/>
            <person name="Ward D."/>
            <person name="Young S."/>
            <person name="Zeng Q."/>
            <person name="Koehrsen M."/>
            <person name="Alvarado L."/>
            <person name="Berlin A.M."/>
            <person name="Bochicchio J."/>
            <person name="Borenstein D."/>
            <person name="Chapman S.B."/>
            <person name="Chen Z."/>
            <person name="Engels R."/>
            <person name="Freedman E."/>
            <person name="Gellesch M."/>
            <person name="Goldberg J."/>
            <person name="Griggs A."/>
            <person name="Gujja S."/>
            <person name="Heilman E.R."/>
            <person name="Heiman D.I."/>
            <person name="Hepburn T.A."/>
            <person name="Howarth C."/>
            <person name="Jen D."/>
            <person name="Larson L."/>
            <person name="Lewis B."/>
            <person name="Mehta T."/>
            <person name="Park D."/>
            <person name="Pearson M."/>
            <person name="Richards J."/>
            <person name="Roberts A."/>
            <person name="Saif S."/>
            <person name="Shea T.D."/>
            <person name="Shenoy N."/>
            <person name="Sisk P."/>
            <person name="Stolte C."/>
            <person name="Sykes S.N."/>
            <person name="Thomson T."/>
            <person name="Walk T."/>
            <person name="White J."/>
            <person name="Yandava C."/>
            <person name="Straight P."/>
            <person name="Clardy J."/>
            <person name="Hung D."/>
            <person name="Kolter R."/>
            <person name="Mekalanos J."/>
            <person name="Walker S."/>
            <person name="Walsh C.T."/>
            <person name="Wieland-Brown L.C."/>
            <person name="Haas B."/>
            <person name="Nusbaum C."/>
            <person name="Birren B."/>
        </authorList>
    </citation>
    <scope>NUCLEOTIDE SEQUENCE [LARGE SCALE GENOMIC DNA]</scope>
    <source>
        <strain evidence="4">DSM 40736 / JCM 4977 / BCRC 1201 / Tue 494</strain>
    </source>
</reference>
<dbReference type="InterPro" id="IPR002182">
    <property type="entry name" value="NB-ARC"/>
</dbReference>
<feature type="region of interest" description="Disordered" evidence="1">
    <location>
        <begin position="1"/>
        <end position="73"/>
    </location>
</feature>
<gene>
    <name evidence="3" type="ORF">SSQG_02661</name>
</gene>
<dbReference type="InterPro" id="IPR027417">
    <property type="entry name" value="P-loop_NTPase"/>
</dbReference>
<proteinExistence type="predicted"/>
<dbReference type="Pfam" id="PF13424">
    <property type="entry name" value="TPR_12"/>
    <property type="match status" value="2"/>
</dbReference>
<feature type="compositionally biased region" description="Pro residues" evidence="1">
    <location>
        <begin position="1"/>
        <end position="11"/>
    </location>
</feature>
<name>D9X9E2_STRVT</name>
<feature type="domain" description="NB-ARC" evidence="2">
    <location>
        <begin position="147"/>
        <end position="269"/>
    </location>
</feature>
<dbReference type="Gene3D" id="3.40.50.300">
    <property type="entry name" value="P-loop containing nucleotide triphosphate hydrolases"/>
    <property type="match status" value="1"/>
</dbReference>
<dbReference type="InterPro" id="IPR053137">
    <property type="entry name" value="NLR-like"/>
</dbReference>